<evidence type="ECO:0000313" key="2">
    <source>
        <dbReference type="EMBL" id="RDU99194.1"/>
    </source>
</evidence>
<reference evidence="2 3" key="1">
    <citation type="submission" date="2018-08" db="EMBL/GenBank/DDBJ databases">
        <title>Paraburkholderia sp. DHOM06 isolated from forest soil.</title>
        <authorList>
            <person name="Gao Z.-H."/>
            <person name="Qiu L.-H."/>
        </authorList>
    </citation>
    <scope>NUCLEOTIDE SEQUENCE [LARGE SCALE GENOMIC DNA]</scope>
    <source>
        <strain evidence="2 3">DHOM06</strain>
    </source>
</reference>
<dbReference type="EMBL" id="QRGA01000005">
    <property type="protein sequence ID" value="RDU99194.1"/>
    <property type="molecule type" value="Genomic_DNA"/>
</dbReference>
<dbReference type="Gene3D" id="1.10.1220.10">
    <property type="entry name" value="Met repressor-like"/>
    <property type="match status" value="1"/>
</dbReference>
<keyword evidence="2" id="KW-0238">DNA-binding</keyword>
<keyword evidence="3" id="KW-1185">Reference proteome</keyword>
<protein>
    <submittedName>
        <fullName evidence="2">Arc family DNA-binding protein</fullName>
    </submittedName>
</protein>
<dbReference type="InterPro" id="IPR005569">
    <property type="entry name" value="Arc_DNA-bd_dom"/>
</dbReference>
<dbReference type="InterPro" id="IPR013321">
    <property type="entry name" value="Arc_rbn_hlx_hlx"/>
</dbReference>
<comment type="caution">
    <text evidence="2">The sequence shown here is derived from an EMBL/GenBank/DDBJ whole genome shotgun (WGS) entry which is preliminary data.</text>
</comment>
<sequence>MANQDDFIKTALRLPRGLHGAIRDAAHGGGKSMNAEIIGRLQDSLRTEEVGSVLEQLKSREAELLDANRLQLEVMRGLVARADATLRAAGEALSKGAHDEANSRLLHEIAVLRDMVKATSPSKA</sequence>
<dbReference type="GO" id="GO:0006355">
    <property type="term" value="P:regulation of DNA-templated transcription"/>
    <property type="evidence" value="ECO:0007669"/>
    <property type="project" value="InterPro"/>
</dbReference>
<dbReference type="OrthoDB" id="8913072at2"/>
<dbReference type="GO" id="GO:0003677">
    <property type="term" value="F:DNA binding"/>
    <property type="evidence" value="ECO:0007669"/>
    <property type="project" value="UniProtKB-KW"/>
</dbReference>
<evidence type="ECO:0000259" key="1">
    <source>
        <dbReference type="Pfam" id="PF03869"/>
    </source>
</evidence>
<name>A0A3D8K2W7_9BURK</name>
<dbReference type="SUPFAM" id="SSF47598">
    <property type="entry name" value="Ribbon-helix-helix"/>
    <property type="match status" value="1"/>
</dbReference>
<gene>
    <name evidence="2" type="ORF">DWV00_08700</name>
</gene>
<evidence type="ECO:0000313" key="3">
    <source>
        <dbReference type="Proteomes" id="UP000256838"/>
    </source>
</evidence>
<dbReference type="Proteomes" id="UP000256838">
    <property type="component" value="Unassembled WGS sequence"/>
</dbReference>
<feature type="domain" description="Arc-like DNA binding" evidence="1">
    <location>
        <begin position="11"/>
        <end position="48"/>
    </location>
</feature>
<organism evidence="2 3">
    <name type="scientific">Trinickia dinghuensis</name>
    <dbReference type="NCBI Taxonomy" id="2291023"/>
    <lineage>
        <taxon>Bacteria</taxon>
        <taxon>Pseudomonadati</taxon>
        <taxon>Pseudomonadota</taxon>
        <taxon>Betaproteobacteria</taxon>
        <taxon>Burkholderiales</taxon>
        <taxon>Burkholderiaceae</taxon>
        <taxon>Trinickia</taxon>
    </lineage>
</organism>
<dbReference type="AlphaFoldDB" id="A0A3D8K2W7"/>
<dbReference type="Pfam" id="PF03869">
    <property type="entry name" value="Arc"/>
    <property type="match status" value="1"/>
</dbReference>
<proteinExistence type="predicted"/>
<accession>A0A3D8K2W7</accession>
<dbReference type="RefSeq" id="WP_115533167.1">
    <property type="nucleotide sequence ID" value="NZ_QRGA01000005.1"/>
</dbReference>
<dbReference type="InterPro" id="IPR010985">
    <property type="entry name" value="Ribbon_hlx_hlx"/>
</dbReference>